<evidence type="ECO:0000259" key="5">
    <source>
        <dbReference type="SMART" id="SM00237"/>
    </source>
</evidence>
<dbReference type="GO" id="GO:0007154">
    <property type="term" value="P:cell communication"/>
    <property type="evidence" value="ECO:0007669"/>
    <property type="project" value="InterPro"/>
</dbReference>
<evidence type="ECO:0000313" key="7">
    <source>
        <dbReference type="Proteomes" id="UP000239936"/>
    </source>
</evidence>
<keyword evidence="4" id="KW-0813">Transport</keyword>
<dbReference type="Pfam" id="PF03160">
    <property type="entry name" value="Calx-beta"/>
    <property type="match status" value="1"/>
</dbReference>
<dbReference type="OrthoDB" id="7486720at2"/>
<evidence type="ECO:0000256" key="3">
    <source>
        <dbReference type="ARBA" id="ARBA00022837"/>
    </source>
</evidence>
<keyword evidence="1" id="KW-0732">Signal</keyword>
<dbReference type="GO" id="GO:0016020">
    <property type="term" value="C:membrane"/>
    <property type="evidence" value="ECO:0007669"/>
    <property type="project" value="InterPro"/>
</dbReference>
<evidence type="ECO:0000256" key="2">
    <source>
        <dbReference type="ARBA" id="ARBA00022737"/>
    </source>
</evidence>
<dbReference type="InterPro" id="IPR003644">
    <property type="entry name" value="Calx_beta"/>
</dbReference>
<dbReference type="EMBL" id="PPGH01000039">
    <property type="protein sequence ID" value="PQJ94850.1"/>
    <property type="molecule type" value="Genomic_DNA"/>
</dbReference>
<dbReference type="Proteomes" id="UP000239936">
    <property type="component" value="Unassembled WGS sequence"/>
</dbReference>
<dbReference type="PANTHER" id="PTHR11878:SF65">
    <property type="entry name" value="NA_CA-EXCHANGE PROTEIN, ISOFORM G"/>
    <property type="match status" value="1"/>
</dbReference>
<dbReference type="GO" id="GO:0005432">
    <property type="term" value="F:calcium:sodium antiporter activity"/>
    <property type="evidence" value="ECO:0007669"/>
    <property type="project" value="TreeGrafter"/>
</dbReference>
<comment type="caution">
    <text evidence="6">The sequence shown here is derived from an EMBL/GenBank/DDBJ whole genome shotgun (WGS) entry which is preliminary data.</text>
</comment>
<evidence type="ECO:0000313" key="6">
    <source>
        <dbReference type="EMBL" id="PQJ94850.1"/>
    </source>
</evidence>
<reference evidence="6 7" key="1">
    <citation type="submission" date="2018-01" db="EMBL/GenBank/DDBJ databases">
        <title>The complete genome sequence of Chromatium okenii LaCa, a purple sulfur bacterium with a turbulent life.</title>
        <authorList>
            <person name="Luedin S.M."/>
            <person name="Liechti N."/>
            <person name="Storelli N."/>
            <person name="Danza F."/>
            <person name="Wittwer M."/>
            <person name="Pothier J.F."/>
            <person name="Tonolla M.A."/>
        </authorList>
    </citation>
    <scope>NUCLEOTIDE SEQUENCE [LARGE SCALE GENOMIC DNA]</scope>
    <source>
        <strain evidence="6 7">LaCa</strain>
    </source>
</reference>
<evidence type="ECO:0000256" key="1">
    <source>
        <dbReference type="ARBA" id="ARBA00022729"/>
    </source>
</evidence>
<dbReference type="SUPFAM" id="SSF141072">
    <property type="entry name" value="CalX-like"/>
    <property type="match status" value="1"/>
</dbReference>
<keyword evidence="7" id="KW-1185">Reference proteome</keyword>
<evidence type="ECO:0000256" key="4">
    <source>
        <dbReference type="ARBA" id="ARBA00023065"/>
    </source>
</evidence>
<proteinExistence type="predicted"/>
<keyword evidence="2" id="KW-0677">Repeat</keyword>
<name>A0A2S7XM93_9GAMM</name>
<gene>
    <name evidence="6" type="ORF">CXB77_18160</name>
</gene>
<keyword evidence="4" id="KW-0406">Ion transport</keyword>
<keyword evidence="3" id="KW-0106">Calcium</keyword>
<organism evidence="6 7">
    <name type="scientific">Chromatium okenii</name>
    <dbReference type="NCBI Taxonomy" id="61644"/>
    <lineage>
        <taxon>Bacteria</taxon>
        <taxon>Pseudomonadati</taxon>
        <taxon>Pseudomonadota</taxon>
        <taxon>Gammaproteobacteria</taxon>
        <taxon>Chromatiales</taxon>
        <taxon>Chromatiaceae</taxon>
        <taxon>Chromatium</taxon>
    </lineage>
</organism>
<dbReference type="AlphaFoldDB" id="A0A2S7XM93"/>
<dbReference type="SMART" id="SM00237">
    <property type="entry name" value="Calx_beta"/>
    <property type="match status" value="1"/>
</dbReference>
<dbReference type="InterPro" id="IPR051171">
    <property type="entry name" value="CaCA"/>
</dbReference>
<accession>A0A2S7XM93</accession>
<dbReference type="Gene3D" id="2.60.40.2030">
    <property type="match status" value="1"/>
</dbReference>
<protein>
    <recommendedName>
        <fullName evidence="5">Calx-beta domain-containing protein</fullName>
    </recommendedName>
</protein>
<sequence length="117" mass="12417">MTATRVTSTEGELAAITVTLSAPSTQTVTVDYATKDGSAKSINGDYVATTGSLTFAPSETSQTIILEPLDDTAVEQNETFLVQLSKSGECDLGDSHQRTVIILDDTQQCVALRRTTT</sequence>
<dbReference type="PANTHER" id="PTHR11878">
    <property type="entry name" value="SODIUM/CALCIUM EXCHANGER"/>
    <property type="match status" value="1"/>
</dbReference>
<feature type="domain" description="Calx-beta" evidence="5">
    <location>
        <begin position="4"/>
        <end position="85"/>
    </location>
</feature>
<dbReference type="GO" id="GO:0098703">
    <property type="term" value="P:calcium ion import across plasma membrane"/>
    <property type="evidence" value="ECO:0007669"/>
    <property type="project" value="TreeGrafter"/>
</dbReference>
<dbReference type="InterPro" id="IPR038081">
    <property type="entry name" value="CalX-like_sf"/>
</dbReference>